<dbReference type="RefSeq" id="WP_080986677.1">
    <property type="nucleotide sequence ID" value="NZ_CP022954.1"/>
</dbReference>
<evidence type="ECO:0000313" key="3">
    <source>
        <dbReference type="Proteomes" id="UP000423274"/>
    </source>
</evidence>
<organism evidence="2 3">
    <name type="scientific">Lacticaseibacillus paracasei subsp. paracasei</name>
    <dbReference type="NCBI Taxonomy" id="47714"/>
    <lineage>
        <taxon>Bacteria</taxon>
        <taxon>Bacillati</taxon>
        <taxon>Bacillota</taxon>
        <taxon>Bacilli</taxon>
        <taxon>Lactobacillales</taxon>
        <taxon>Lactobacillaceae</taxon>
        <taxon>Lacticaseibacillus</taxon>
    </lineage>
</organism>
<accession>A0AAP9HI94</accession>
<name>A0AAP9HI94_LACPA</name>
<evidence type="ECO:0000259" key="1">
    <source>
        <dbReference type="Pfam" id="PF04230"/>
    </source>
</evidence>
<dbReference type="EMBL" id="CP022954">
    <property type="protein sequence ID" value="QGV18743.1"/>
    <property type="molecule type" value="Genomic_DNA"/>
</dbReference>
<proteinExistence type="predicted"/>
<gene>
    <name evidence="2" type="ORF">LCAKO_2235</name>
</gene>
<sequence>MTERILVFDTSQTSENLGDYIIMDAVNKELRDLFPDDLLIRTTTHDTVGRFAYSWGGKTRYKFIGGSNLLSGRFTGRNVAQWRFGFRDAKRINDIIGLALGWQSYRQFDRLIDRPFVAAQKSLYRRSLSTKYLHSVRDSYTQKKLAEYGFQSINTSCVTMWRLDPVRLQQLPLRKAHKVVTTITDYRNNVEHQKTYESMLSTLLKTYDQVALWIQAPPDKDLIDKLDIPNKSKIEFINPSLEAYDAALSENVDYVGTRLHAGIRALQHNRRALIVEVDNRATEIAKDTNLPTLPMKDIGRLKEIVEKPTVINLHIPFHEIERWKRQFVSL</sequence>
<feature type="domain" description="Polysaccharide pyruvyl transferase" evidence="1">
    <location>
        <begin position="16"/>
        <end position="279"/>
    </location>
</feature>
<dbReference type="InterPro" id="IPR007345">
    <property type="entry name" value="Polysacch_pyruvyl_Trfase"/>
</dbReference>
<dbReference type="Proteomes" id="UP000423274">
    <property type="component" value="Chromosome"/>
</dbReference>
<evidence type="ECO:0000313" key="2">
    <source>
        <dbReference type="EMBL" id="QGV18743.1"/>
    </source>
</evidence>
<dbReference type="Pfam" id="PF04230">
    <property type="entry name" value="PS_pyruv_trans"/>
    <property type="match status" value="1"/>
</dbReference>
<protein>
    <submittedName>
        <fullName evidence="2">Exopolysaccharide protein Wzm</fullName>
    </submittedName>
</protein>
<dbReference type="AlphaFoldDB" id="A0AAP9HI94"/>
<reference evidence="2 3" key="1">
    <citation type="submission" date="2017-08" db="EMBL/GenBank/DDBJ databases">
        <title>Genome sequence, comparative genomics and functional analysis of the highly adhesive Lactobacillus paracasei Kobulty strain.</title>
        <authorList>
            <person name="Koryszewska-Baginska A."/>
            <person name="Grynberg M."/>
            <person name="Aleksandrzak-Piekarczyk T."/>
        </authorList>
    </citation>
    <scope>NUCLEOTIDE SEQUENCE [LARGE SCALE GENOMIC DNA]</scope>
    <source>
        <strain evidence="2 3">IBB3423</strain>
    </source>
</reference>